<evidence type="ECO:0000256" key="1">
    <source>
        <dbReference type="SAM" id="MobiDB-lite"/>
    </source>
</evidence>
<evidence type="ECO:0000313" key="2">
    <source>
        <dbReference type="EMBL" id="KAG5460855.1"/>
    </source>
</evidence>
<feature type="compositionally biased region" description="Polar residues" evidence="1">
    <location>
        <begin position="243"/>
        <end position="253"/>
    </location>
</feature>
<feature type="region of interest" description="Disordered" evidence="1">
    <location>
        <begin position="1"/>
        <end position="32"/>
    </location>
</feature>
<dbReference type="EMBL" id="JAEFCI010004598">
    <property type="protein sequence ID" value="KAG5460855.1"/>
    <property type="molecule type" value="Genomic_DNA"/>
</dbReference>
<name>A0A8H7ZWV8_9FUNG</name>
<proteinExistence type="predicted"/>
<protein>
    <submittedName>
        <fullName evidence="2">Uncharacterized protein</fullName>
    </submittedName>
</protein>
<sequence>MVGGQYRSPRGGNDGWRGASACGAGGRRESSSIGGLRRGLFYGSAPGFGGCPALDPAAASALRPPLALCPAPFARRPSPAARLPWRRSTGGLRAVLQHTPRTFRLRKVLSRRVVFQPLERRVVDAWSTCRLQTAQEGGAIGLGRSSFSTCQGRFELGQFYDLPRESQAVLRTYRGPCLGAVGRRREFYVLSRTSVAKVVGDAADKTLEAAVDWRLNWIIAVGRTKKNALFGGVGPDGDTPIQITRGTRQNGTPLCSKGNGGTPERDISEVLGEPVDRSTVGVRKTYSRGGRSWDGTYMGTYCSLGVPAEVYGFIKDSFGTGNHVDLAEGVTTDTRRPKMVIIAIAKVTGASSKSNRVLMQLWTKLSMSLSLYESGGSGAPTGGERSH</sequence>
<reference evidence="2 3" key="1">
    <citation type="journal article" name="Sci. Rep.">
        <title>Genome-scale phylogenetic analyses confirm Olpidium as the closest living zoosporic fungus to the non-flagellated, terrestrial fungi.</title>
        <authorList>
            <person name="Chang Y."/>
            <person name="Rochon D."/>
            <person name="Sekimoto S."/>
            <person name="Wang Y."/>
            <person name="Chovatia M."/>
            <person name="Sandor L."/>
            <person name="Salamov A."/>
            <person name="Grigoriev I.V."/>
            <person name="Stajich J.E."/>
            <person name="Spatafora J.W."/>
        </authorList>
    </citation>
    <scope>NUCLEOTIDE SEQUENCE [LARGE SCALE GENOMIC DNA]</scope>
    <source>
        <strain evidence="2">S191</strain>
    </source>
</reference>
<dbReference type="AlphaFoldDB" id="A0A8H7ZWV8"/>
<feature type="region of interest" description="Disordered" evidence="1">
    <location>
        <begin position="243"/>
        <end position="266"/>
    </location>
</feature>
<accession>A0A8H7ZWV8</accession>
<gene>
    <name evidence="2" type="ORF">BJ554DRAFT_7047</name>
</gene>
<keyword evidence="3" id="KW-1185">Reference proteome</keyword>
<evidence type="ECO:0000313" key="3">
    <source>
        <dbReference type="Proteomes" id="UP000673691"/>
    </source>
</evidence>
<comment type="caution">
    <text evidence="2">The sequence shown here is derived from an EMBL/GenBank/DDBJ whole genome shotgun (WGS) entry which is preliminary data.</text>
</comment>
<organism evidence="2 3">
    <name type="scientific">Olpidium bornovanus</name>
    <dbReference type="NCBI Taxonomy" id="278681"/>
    <lineage>
        <taxon>Eukaryota</taxon>
        <taxon>Fungi</taxon>
        <taxon>Fungi incertae sedis</taxon>
        <taxon>Olpidiomycota</taxon>
        <taxon>Olpidiomycotina</taxon>
        <taxon>Olpidiomycetes</taxon>
        <taxon>Olpidiales</taxon>
        <taxon>Olpidiaceae</taxon>
        <taxon>Olpidium</taxon>
    </lineage>
</organism>
<dbReference type="Proteomes" id="UP000673691">
    <property type="component" value="Unassembled WGS sequence"/>
</dbReference>